<gene>
    <name evidence="1" type="ORF">GKC49_07025</name>
</gene>
<protein>
    <submittedName>
        <fullName evidence="1">Uncharacterized protein</fullName>
    </submittedName>
</protein>
<sequence length="55" mass="5956">MMGAYAGEPGSTPVRQIQMPVTGAIGIKVKGGLVPPYSSTPLRRIKLPEQRFPFE</sequence>
<evidence type="ECO:0000313" key="2">
    <source>
        <dbReference type="Proteomes" id="UP000461948"/>
    </source>
</evidence>
<dbReference type="EMBL" id="WKLC01000212">
    <property type="protein sequence ID" value="MSE14894.1"/>
    <property type="molecule type" value="Genomic_DNA"/>
</dbReference>
<evidence type="ECO:0000313" key="1">
    <source>
        <dbReference type="EMBL" id="MSE14894.1"/>
    </source>
</evidence>
<reference evidence="1 2" key="1">
    <citation type="submission" date="2019-11" db="EMBL/GenBank/DDBJ databases">
        <title>Draft Genome Sequence of Plant Growth-Promoting Rhizosphere-Associated Bacteria.</title>
        <authorList>
            <person name="Vasilyev I.Y."/>
            <person name="Radchenko V."/>
            <person name="Ilnitskaya E.V."/>
        </authorList>
    </citation>
    <scope>NUCLEOTIDE SEQUENCE [LARGE SCALE GENOMIC DNA]</scope>
    <source>
        <strain evidence="1 2">VRA_MhP_f</strain>
    </source>
</reference>
<proteinExistence type="predicted"/>
<organism evidence="1 2">
    <name type="scientific">Enterobacter agglomerans</name>
    <name type="common">Erwinia herbicola</name>
    <name type="synonym">Pantoea agglomerans</name>
    <dbReference type="NCBI Taxonomy" id="549"/>
    <lineage>
        <taxon>Bacteria</taxon>
        <taxon>Pseudomonadati</taxon>
        <taxon>Pseudomonadota</taxon>
        <taxon>Gammaproteobacteria</taxon>
        <taxon>Enterobacterales</taxon>
        <taxon>Erwiniaceae</taxon>
        <taxon>Pantoea</taxon>
        <taxon>Pantoea agglomerans group</taxon>
    </lineage>
</organism>
<dbReference type="Proteomes" id="UP000461948">
    <property type="component" value="Unassembled WGS sequence"/>
</dbReference>
<dbReference type="AlphaFoldDB" id="A0A7X2MKQ2"/>
<comment type="caution">
    <text evidence="1">The sequence shown here is derived from an EMBL/GenBank/DDBJ whole genome shotgun (WGS) entry which is preliminary data.</text>
</comment>
<accession>A0A7X2MKQ2</accession>
<name>A0A7X2MKQ2_ENTAG</name>